<keyword evidence="2" id="KW-1185">Reference proteome</keyword>
<accession>A0A0M3HGA0</accession>
<sequence length="73" mass="8378">MSPKIGENVAVISKSSTEQKERKKIHYVIRVPSFFTRKLSSPSVLPTILSWNFLMSAIPNVLFFLLHEYIAKI</sequence>
<dbReference type="AlphaFoldDB" id="A0A0M3HGA0"/>
<reference evidence="3" key="1">
    <citation type="submission" date="2017-02" db="UniProtKB">
        <authorList>
            <consortium name="WormBaseParasite"/>
        </authorList>
    </citation>
    <scope>IDENTIFICATION</scope>
</reference>
<dbReference type="Proteomes" id="UP000036681">
    <property type="component" value="Unplaced"/>
</dbReference>
<organism evidence="2 3">
    <name type="scientific">Ascaris lumbricoides</name>
    <name type="common">Giant roundworm</name>
    <dbReference type="NCBI Taxonomy" id="6252"/>
    <lineage>
        <taxon>Eukaryota</taxon>
        <taxon>Metazoa</taxon>
        <taxon>Ecdysozoa</taxon>
        <taxon>Nematoda</taxon>
        <taxon>Chromadorea</taxon>
        <taxon>Rhabditida</taxon>
        <taxon>Spirurina</taxon>
        <taxon>Ascaridomorpha</taxon>
        <taxon>Ascaridoidea</taxon>
        <taxon>Ascarididae</taxon>
        <taxon>Ascaris</taxon>
    </lineage>
</organism>
<evidence type="ECO:0000256" key="1">
    <source>
        <dbReference type="SAM" id="Phobius"/>
    </source>
</evidence>
<dbReference type="WBParaSite" id="ALUE_0000054501-mRNA-1">
    <property type="protein sequence ID" value="ALUE_0000054501-mRNA-1"/>
    <property type="gene ID" value="ALUE_0000054501"/>
</dbReference>
<evidence type="ECO:0000313" key="2">
    <source>
        <dbReference type="Proteomes" id="UP000036681"/>
    </source>
</evidence>
<keyword evidence="1" id="KW-0472">Membrane</keyword>
<keyword evidence="1" id="KW-1133">Transmembrane helix</keyword>
<keyword evidence="1" id="KW-0812">Transmembrane</keyword>
<proteinExistence type="predicted"/>
<name>A0A0M3HGA0_ASCLU</name>
<feature type="transmembrane region" description="Helical" evidence="1">
    <location>
        <begin position="48"/>
        <end position="66"/>
    </location>
</feature>
<evidence type="ECO:0000313" key="3">
    <source>
        <dbReference type="WBParaSite" id="ALUE_0000054501-mRNA-1"/>
    </source>
</evidence>
<protein>
    <submittedName>
        <fullName evidence="3">Uncharacterized protein</fullName>
    </submittedName>
</protein>